<evidence type="ECO:0000313" key="3">
    <source>
        <dbReference type="EMBL" id="AES67467.2"/>
    </source>
</evidence>
<dbReference type="Gene3D" id="3.30.40.10">
    <property type="entry name" value="Zinc/RING finger domain, C3HC4 (zinc finger)"/>
    <property type="match status" value="1"/>
</dbReference>
<dbReference type="PANTHER" id="PTHR22894:SF5">
    <property type="entry name" value="RING-TYPE DOMAIN-CONTAINING PROTEIN"/>
    <property type="match status" value="1"/>
</dbReference>
<dbReference type="AlphaFoldDB" id="G7IRQ1"/>
<dbReference type="SUPFAM" id="SSF57850">
    <property type="entry name" value="RING/U-box"/>
    <property type="match status" value="1"/>
</dbReference>
<reference evidence="7" key="4">
    <citation type="journal article" date="2018" name="Nat. Plants">
        <title>Whole-genome landscape of Medicago truncatula symbiotic genes.</title>
        <authorList>
            <person name="Pecrix Y."/>
            <person name="Staton S.E."/>
            <person name="Sallet E."/>
            <person name="Lelandais-Briere C."/>
            <person name="Moreau S."/>
            <person name="Carrere S."/>
            <person name="Blein T."/>
            <person name="Jardinaud M.F."/>
            <person name="Latrasse D."/>
            <person name="Zouine M."/>
            <person name="Zahm M."/>
            <person name="Kreplak J."/>
            <person name="Mayjonade B."/>
            <person name="Satge C."/>
            <person name="Perez M."/>
            <person name="Cauet S."/>
            <person name="Marande W."/>
            <person name="Chantry-Darmon C."/>
            <person name="Lopez-Roques C."/>
            <person name="Bouchez O."/>
            <person name="Berard A."/>
            <person name="Debelle F."/>
            <person name="Munos S."/>
            <person name="Bendahmane A."/>
            <person name="Berges H."/>
            <person name="Niebel A."/>
            <person name="Buitink J."/>
            <person name="Frugier F."/>
            <person name="Benhamed M."/>
            <person name="Crespi M."/>
            <person name="Gouzy J."/>
            <person name="Gamas P."/>
        </authorList>
    </citation>
    <scope>NUCLEOTIDE SEQUENCE [LARGE SCALE GENOMIC DNA]</scope>
    <source>
        <strain evidence="7">cv. Jemalong A17</strain>
    </source>
</reference>
<organism evidence="3 6">
    <name type="scientific">Medicago truncatula</name>
    <name type="common">Barrel medic</name>
    <name type="synonym">Medicago tribuloides</name>
    <dbReference type="NCBI Taxonomy" id="3880"/>
    <lineage>
        <taxon>Eukaryota</taxon>
        <taxon>Viridiplantae</taxon>
        <taxon>Streptophyta</taxon>
        <taxon>Embryophyta</taxon>
        <taxon>Tracheophyta</taxon>
        <taxon>Spermatophyta</taxon>
        <taxon>Magnoliopsida</taxon>
        <taxon>eudicotyledons</taxon>
        <taxon>Gunneridae</taxon>
        <taxon>Pentapetalae</taxon>
        <taxon>rosids</taxon>
        <taxon>fabids</taxon>
        <taxon>Fabales</taxon>
        <taxon>Fabaceae</taxon>
        <taxon>Papilionoideae</taxon>
        <taxon>50 kb inversion clade</taxon>
        <taxon>NPAAA clade</taxon>
        <taxon>Hologalegina</taxon>
        <taxon>IRL clade</taxon>
        <taxon>Trifolieae</taxon>
        <taxon>Medicago</taxon>
    </lineage>
</organism>
<dbReference type="InterPro" id="IPR038896">
    <property type="entry name" value="RNF170"/>
</dbReference>
<dbReference type="eggNOG" id="KOG2164">
    <property type="taxonomic scope" value="Eukaryota"/>
</dbReference>
<accession>G7IRQ1</accession>
<reference evidence="4" key="5">
    <citation type="journal article" date="2018" name="Nat. Plants">
        <title>Whole-genome landscape of Medicago truncatula symbiotic genes.</title>
        <authorList>
            <person name="Pecrix Y."/>
            <person name="Gamas P."/>
            <person name="Carrere S."/>
        </authorList>
    </citation>
    <scope>NUCLEOTIDE SEQUENCE</scope>
    <source>
        <tissue evidence="4">Leaves</tissue>
    </source>
</reference>
<dbReference type="Gramene" id="rna12186">
    <property type="protein sequence ID" value="RHN75925.1"/>
    <property type="gene ID" value="gene12186"/>
</dbReference>
<evidence type="ECO:0000256" key="2">
    <source>
        <dbReference type="SAM" id="Phobius"/>
    </source>
</evidence>
<dbReference type="InterPro" id="IPR013083">
    <property type="entry name" value="Znf_RING/FYVE/PHD"/>
</dbReference>
<dbReference type="GO" id="GO:0061630">
    <property type="term" value="F:ubiquitin protein ligase activity"/>
    <property type="evidence" value="ECO:0007669"/>
    <property type="project" value="InterPro"/>
</dbReference>
<keyword evidence="2" id="KW-1133">Transmembrane helix</keyword>
<evidence type="ECO:0000313" key="5">
    <source>
        <dbReference type="EnsemblPlants" id="AES67467"/>
    </source>
</evidence>
<keyword evidence="2" id="KW-0472">Membrane</keyword>
<feature type="coiled-coil region" evidence="1">
    <location>
        <begin position="1"/>
        <end position="54"/>
    </location>
</feature>
<dbReference type="EMBL" id="PSQE01000002">
    <property type="protein sequence ID" value="RHN75925.1"/>
    <property type="molecule type" value="Genomic_DNA"/>
</dbReference>
<dbReference type="HOGENOM" id="CLU_1273918_0_0_1"/>
<dbReference type="STRING" id="3880.G7IRQ1"/>
<name>G7IRQ1_MEDTR</name>
<dbReference type="Proteomes" id="UP000265566">
    <property type="component" value="Chromosome 2"/>
</dbReference>
<dbReference type="EMBL" id="CM001218">
    <property type="protein sequence ID" value="AES67467.2"/>
    <property type="molecule type" value="Genomic_DNA"/>
</dbReference>
<dbReference type="EnsemblPlants" id="AES67467">
    <property type="protein sequence ID" value="AES67467"/>
    <property type="gene ID" value="MTR_2g094040"/>
</dbReference>
<keyword evidence="6" id="KW-1185">Reference proteome</keyword>
<sequence>MGEEKGKLENLEAEIEEMGEDRGKLENLGLEAKIEELGEEKDKLENLGLEAEIEEKGKLKEGPPSKFVCSKCHVKFQIICQATDICSHWFCGTCTMVDWEQSPDIEPCKCPHCHRPITLLVPTENHNYDDNGNKYRHDPEVLIGIQTYNCIFSDQSKAPITQRLLDLPFLLRTLFKDFIEPSTFLPFLFRARVVITMILIVIYILNPLQEMLHMARE</sequence>
<proteinExistence type="predicted"/>
<reference evidence="3 6" key="2">
    <citation type="journal article" date="2014" name="BMC Genomics">
        <title>An improved genome release (version Mt4.0) for the model legume Medicago truncatula.</title>
        <authorList>
            <person name="Tang H."/>
            <person name="Krishnakumar V."/>
            <person name="Bidwell S."/>
            <person name="Rosen B."/>
            <person name="Chan A."/>
            <person name="Zhou S."/>
            <person name="Gentzbittel L."/>
            <person name="Childs K.L."/>
            <person name="Yandell M."/>
            <person name="Gundlach H."/>
            <person name="Mayer K.F."/>
            <person name="Schwartz D.C."/>
            <person name="Town C.D."/>
        </authorList>
    </citation>
    <scope>GENOME REANNOTATION</scope>
    <source>
        <strain evidence="5 6">cv. Jemalong A17</strain>
    </source>
</reference>
<reference evidence="3 6" key="1">
    <citation type="journal article" date="2011" name="Nature">
        <title>The Medicago genome provides insight into the evolution of rhizobial symbioses.</title>
        <authorList>
            <person name="Young N.D."/>
            <person name="Debelle F."/>
            <person name="Oldroyd G.E."/>
            <person name="Geurts R."/>
            <person name="Cannon S.B."/>
            <person name="Udvardi M.K."/>
            <person name="Benedito V.A."/>
            <person name="Mayer K.F."/>
            <person name="Gouzy J."/>
            <person name="Schoof H."/>
            <person name="Van de Peer Y."/>
            <person name="Proost S."/>
            <person name="Cook D.R."/>
            <person name="Meyers B.C."/>
            <person name="Spannagl M."/>
            <person name="Cheung F."/>
            <person name="De Mita S."/>
            <person name="Krishnakumar V."/>
            <person name="Gundlach H."/>
            <person name="Zhou S."/>
            <person name="Mudge J."/>
            <person name="Bharti A.K."/>
            <person name="Murray J.D."/>
            <person name="Naoumkina M.A."/>
            <person name="Rosen B."/>
            <person name="Silverstein K.A."/>
            <person name="Tang H."/>
            <person name="Rombauts S."/>
            <person name="Zhao P.X."/>
            <person name="Zhou P."/>
            <person name="Barbe V."/>
            <person name="Bardou P."/>
            <person name="Bechner M."/>
            <person name="Bellec A."/>
            <person name="Berger A."/>
            <person name="Berges H."/>
            <person name="Bidwell S."/>
            <person name="Bisseling T."/>
            <person name="Choisne N."/>
            <person name="Couloux A."/>
            <person name="Denny R."/>
            <person name="Deshpande S."/>
            <person name="Dai X."/>
            <person name="Doyle J.J."/>
            <person name="Dudez A.M."/>
            <person name="Farmer A.D."/>
            <person name="Fouteau S."/>
            <person name="Franken C."/>
            <person name="Gibelin C."/>
            <person name="Gish J."/>
            <person name="Goldstein S."/>
            <person name="Gonzalez A.J."/>
            <person name="Green P.J."/>
            <person name="Hallab A."/>
            <person name="Hartog M."/>
            <person name="Hua A."/>
            <person name="Humphray S.J."/>
            <person name="Jeong D.H."/>
            <person name="Jing Y."/>
            <person name="Jocker A."/>
            <person name="Kenton S.M."/>
            <person name="Kim D.J."/>
            <person name="Klee K."/>
            <person name="Lai H."/>
            <person name="Lang C."/>
            <person name="Lin S."/>
            <person name="Macmil S.L."/>
            <person name="Magdelenat G."/>
            <person name="Matthews L."/>
            <person name="McCorrison J."/>
            <person name="Monaghan E.L."/>
            <person name="Mun J.H."/>
            <person name="Najar F.Z."/>
            <person name="Nicholson C."/>
            <person name="Noirot C."/>
            <person name="O'Bleness M."/>
            <person name="Paule C.R."/>
            <person name="Poulain J."/>
            <person name="Prion F."/>
            <person name="Qin B."/>
            <person name="Qu C."/>
            <person name="Retzel E.F."/>
            <person name="Riddle C."/>
            <person name="Sallet E."/>
            <person name="Samain S."/>
            <person name="Samson N."/>
            <person name="Sanders I."/>
            <person name="Saurat O."/>
            <person name="Scarpelli C."/>
            <person name="Schiex T."/>
            <person name="Segurens B."/>
            <person name="Severin A.J."/>
            <person name="Sherrier D.J."/>
            <person name="Shi R."/>
            <person name="Sims S."/>
            <person name="Singer S.R."/>
            <person name="Sinharoy S."/>
            <person name="Sterck L."/>
            <person name="Viollet A."/>
            <person name="Wang B.B."/>
            <person name="Wang K."/>
            <person name="Wang M."/>
            <person name="Wang X."/>
            <person name="Warfsmann J."/>
            <person name="Weissenbach J."/>
            <person name="White D.D."/>
            <person name="White J.D."/>
            <person name="Wiley G.B."/>
            <person name="Wincker P."/>
            <person name="Xing Y."/>
            <person name="Yang L."/>
            <person name="Yao Z."/>
            <person name="Ying F."/>
            <person name="Zhai J."/>
            <person name="Zhou L."/>
            <person name="Zuber A."/>
            <person name="Denarie J."/>
            <person name="Dixon R.A."/>
            <person name="May G.D."/>
            <person name="Schwartz D.C."/>
            <person name="Rogers J."/>
            <person name="Quetier F."/>
            <person name="Town C.D."/>
            <person name="Roe B.A."/>
        </authorList>
    </citation>
    <scope>NUCLEOTIDE SEQUENCE [LARGE SCALE GENOMIC DNA]</scope>
    <source>
        <strain evidence="3">A17</strain>
        <strain evidence="5 6">cv. Jemalong A17</strain>
    </source>
</reference>
<feature type="transmembrane region" description="Helical" evidence="2">
    <location>
        <begin position="187"/>
        <end position="206"/>
    </location>
</feature>
<evidence type="ECO:0000313" key="6">
    <source>
        <dbReference type="Proteomes" id="UP000002051"/>
    </source>
</evidence>
<evidence type="ECO:0000313" key="7">
    <source>
        <dbReference type="Proteomes" id="UP000265566"/>
    </source>
</evidence>
<evidence type="ECO:0000256" key="1">
    <source>
        <dbReference type="SAM" id="Coils"/>
    </source>
</evidence>
<keyword evidence="1" id="KW-0175">Coiled coil</keyword>
<reference evidence="5" key="3">
    <citation type="submission" date="2015-04" db="UniProtKB">
        <authorList>
            <consortium name="EnsemblPlants"/>
        </authorList>
    </citation>
    <scope>IDENTIFICATION</scope>
    <source>
        <strain evidence="5">cv. Jemalong A17</strain>
    </source>
</reference>
<keyword evidence="2 3" id="KW-0812">Transmembrane</keyword>
<accession>A0A0C3V7X6</accession>
<evidence type="ECO:0000313" key="4">
    <source>
        <dbReference type="EMBL" id="RHN75925.1"/>
    </source>
</evidence>
<dbReference type="PANTHER" id="PTHR22894">
    <property type="entry name" value="RING-TYPE DOMAIN-CONTAINING PROTEIN"/>
    <property type="match status" value="1"/>
</dbReference>
<protein>
    <submittedName>
        <fullName evidence="4">Putative transcription factor C2H2 family</fullName>
    </submittedName>
    <submittedName>
        <fullName evidence="3">Transmembrane protein, putative</fullName>
    </submittedName>
</protein>
<gene>
    <name evidence="3" type="ordered locus">MTR_2g094040</name>
    <name evidence="4" type="ORF">MtrunA17_Chr2g0326471</name>
</gene>
<dbReference type="PaxDb" id="3880-AES67467"/>
<dbReference type="Proteomes" id="UP000002051">
    <property type="component" value="Chromosome 2"/>
</dbReference>